<dbReference type="PATRIC" id="fig|883079.3.peg.885"/>
<comment type="caution">
    <text evidence="1">The sequence shown here is derived from an EMBL/GenBank/DDBJ whole genome shotgun (WGS) entry which is preliminary data.</text>
</comment>
<name>K8PHZ3_9BRAD</name>
<evidence type="ECO:0000313" key="2">
    <source>
        <dbReference type="Proteomes" id="UP000001095"/>
    </source>
</evidence>
<dbReference type="RefSeq" id="WP_002711731.1">
    <property type="nucleotide sequence ID" value="NZ_KB375281.1"/>
</dbReference>
<gene>
    <name evidence="1" type="ORF">HMPREF9696_00865</name>
</gene>
<reference evidence="1 2" key="1">
    <citation type="submission" date="2012-04" db="EMBL/GenBank/DDBJ databases">
        <title>The Genome Sequence of Afipia clevelandensis ATCC 49720.</title>
        <authorList>
            <consortium name="The Broad Institute Genome Sequencing Platform"/>
            <person name="Earl A."/>
            <person name="Ward D."/>
            <person name="Feldgarden M."/>
            <person name="Gevers D."/>
            <person name="Huys G."/>
            <person name="Walker B."/>
            <person name="Young S.K."/>
            <person name="Zeng Q."/>
            <person name="Gargeya S."/>
            <person name="Fitzgerald M."/>
            <person name="Haas B."/>
            <person name="Abouelleil A."/>
            <person name="Alvarado L."/>
            <person name="Arachchi H.M."/>
            <person name="Berlin A."/>
            <person name="Chapman S.B."/>
            <person name="Goldberg J."/>
            <person name="Griggs A."/>
            <person name="Gujja S."/>
            <person name="Hansen M."/>
            <person name="Howarth C."/>
            <person name="Imamovic A."/>
            <person name="Larimer J."/>
            <person name="McCowen C."/>
            <person name="Montmayeur A."/>
            <person name="Murphy C."/>
            <person name="Neiman D."/>
            <person name="Pearson M."/>
            <person name="Priest M."/>
            <person name="Roberts A."/>
            <person name="Saif S."/>
            <person name="Shea T."/>
            <person name="Sisk P."/>
            <person name="Sykes S."/>
            <person name="Wortman J."/>
            <person name="Nusbaum C."/>
            <person name="Birren B."/>
        </authorList>
    </citation>
    <scope>NUCLEOTIDE SEQUENCE [LARGE SCALE GENOMIC DNA]</scope>
    <source>
        <strain evidence="1 2">ATCC 49720</strain>
    </source>
</reference>
<sequence length="92" mass="10476">MQLTFERFDARRLNFIDIFDEDSGKRVGRIRTNGTGFTNSGGIEIELFDGKYSANVSTYRECWGFVRGVQCVLRHLTFATDDGVRMKELTAA</sequence>
<evidence type="ECO:0000313" key="1">
    <source>
        <dbReference type="EMBL" id="EKS40414.1"/>
    </source>
</evidence>
<proteinExistence type="predicted"/>
<dbReference type="AlphaFoldDB" id="K8PHZ3"/>
<organism evidence="1 2">
    <name type="scientific">Afipia clevelandensis ATCC 49720</name>
    <dbReference type="NCBI Taxonomy" id="883079"/>
    <lineage>
        <taxon>Bacteria</taxon>
        <taxon>Pseudomonadati</taxon>
        <taxon>Pseudomonadota</taxon>
        <taxon>Alphaproteobacteria</taxon>
        <taxon>Hyphomicrobiales</taxon>
        <taxon>Nitrobacteraceae</taxon>
        <taxon>Afipia</taxon>
    </lineage>
</organism>
<dbReference type="EMBL" id="AGWY01000003">
    <property type="protein sequence ID" value="EKS40414.1"/>
    <property type="molecule type" value="Genomic_DNA"/>
</dbReference>
<keyword evidence="2" id="KW-1185">Reference proteome</keyword>
<protein>
    <submittedName>
        <fullName evidence="1">Uncharacterized protein</fullName>
    </submittedName>
</protein>
<accession>K8PHZ3</accession>
<dbReference type="Proteomes" id="UP000001095">
    <property type="component" value="Unassembled WGS sequence"/>
</dbReference>
<dbReference type="HOGENOM" id="CLU_2406776_0_0_5"/>